<dbReference type="EMBL" id="KZ107838">
    <property type="protein sequence ID" value="OSS53407.1"/>
    <property type="molecule type" value="Genomic_DNA"/>
</dbReference>
<evidence type="ECO:0000259" key="2">
    <source>
        <dbReference type="Pfam" id="PF11790"/>
    </source>
</evidence>
<evidence type="ECO:0000313" key="3">
    <source>
        <dbReference type="EMBL" id="OSS53407.1"/>
    </source>
</evidence>
<dbReference type="STRING" id="105696.A0A1Y2MD50"/>
<dbReference type="GO" id="GO:0009277">
    <property type="term" value="C:fungal-type cell wall"/>
    <property type="evidence" value="ECO:0007669"/>
    <property type="project" value="TreeGrafter"/>
</dbReference>
<dbReference type="InterPro" id="IPR053183">
    <property type="entry name" value="ASL1"/>
</dbReference>
<feature type="domain" description="Asl1-like glycosyl hydrolase catalytic" evidence="2">
    <location>
        <begin position="168"/>
        <end position="392"/>
    </location>
</feature>
<dbReference type="Proteomes" id="UP000193240">
    <property type="component" value="Unassembled WGS sequence"/>
</dbReference>
<keyword evidence="4" id="KW-1185">Reference proteome</keyword>
<dbReference type="Gene3D" id="3.20.20.80">
    <property type="entry name" value="Glycosidases"/>
    <property type="match status" value="1"/>
</dbReference>
<gene>
    <name evidence="3" type="ORF">B5807_00835</name>
</gene>
<dbReference type="InterPro" id="IPR017853">
    <property type="entry name" value="GH"/>
</dbReference>
<dbReference type="PANTHER" id="PTHR34154:SF10">
    <property type="entry name" value="ASL1-LIKE GLYCOSYL HYDROLASE CATALYTIC DOMAIN-CONTAINING PROTEIN"/>
    <property type="match status" value="1"/>
</dbReference>
<proteinExistence type="predicted"/>
<feature type="region of interest" description="Disordered" evidence="1">
    <location>
        <begin position="31"/>
        <end position="51"/>
    </location>
</feature>
<name>A0A1Y2MD50_EPING</name>
<organism evidence="3 4">
    <name type="scientific">Epicoccum nigrum</name>
    <name type="common">Soil fungus</name>
    <name type="synonym">Epicoccum purpurascens</name>
    <dbReference type="NCBI Taxonomy" id="105696"/>
    <lineage>
        <taxon>Eukaryota</taxon>
        <taxon>Fungi</taxon>
        <taxon>Dikarya</taxon>
        <taxon>Ascomycota</taxon>
        <taxon>Pezizomycotina</taxon>
        <taxon>Dothideomycetes</taxon>
        <taxon>Pleosporomycetidae</taxon>
        <taxon>Pleosporales</taxon>
        <taxon>Pleosporineae</taxon>
        <taxon>Didymellaceae</taxon>
        <taxon>Epicoccum</taxon>
    </lineage>
</organism>
<dbReference type="SUPFAM" id="SSF51445">
    <property type="entry name" value="(Trans)glycosidases"/>
    <property type="match status" value="1"/>
</dbReference>
<dbReference type="AlphaFoldDB" id="A0A1Y2MD50"/>
<dbReference type="InParanoid" id="A0A1Y2MD50"/>
<sequence length="394" mass="43453">MAAPTVARETAVECHAWPDFARLPSKHDASRRWLTPTDANTPPGQRGRAGPAGRAFISAFERSIYEQCGRTMNVQNKQRQSFVTTFTLFKHTLSSAALFLALYTLSTKHSLQNTLYKTKTIMSIKSTLFMGLAALGAFTDAAPTKRASAGKRGIAFPKQNNGVAGSQYTKLFKGHDQITWMYDWEAVIDGTPVEGLEYVPLLHSNQDWCTSGWANNVANAKKNYKVSHVLSFNEPDQCGGGGSCMSVDDAVKAHKQYVQPLAGDLKIGSPAVTNGDGADKGINWLKQFMSGCADCQIDYVVAHYYAWDKAQDFKDYLETFHKTFNKPVWVTEFGVTEGDAPAFLKEVMPWMDKQDWIERYAWHMAAPTTGEGGLKFLVNEAGNALNDVGQAFAS</sequence>
<accession>A0A1Y2MD50</accession>
<feature type="compositionally biased region" description="Low complexity" evidence="1">
    <location>
        <begin position="42"/>
        <end position="51"/>
    </location>
</feature>
<reference evidence="3 4" key="1">
    <citation type="journal article" date="2017" name="Genome Announc.">
        <title>Genome sequence of the saprophytic ascomycete Epicoccum nigrum ICMP 19927 strain isolated from New Zealand.</title>
        <authorList>
            <person name="Fokin M."/>
            <person name="Fleetwood D."/>
            <person name="Weir B.S."/>
            <person name="Villas-Boas S.G."/>
        </authorList>
    </citation>
    <scope>NUCLEOTIDE SEQUENCE [LARGE SCALE GENOMIC DNA]</scope>
    <source>
        <strain evidence="3 4">ICMP 19927</strain>
    </source>
</reference>
<evidence type="ECO:0000256" key="1">
    <source>
        <dbReference type="SAM" id="MobiDB-lite"/>
    </source>
</evidence>
<evidence type="ECO:0000313" key="4">
    <source>
        <dbReference type="Proteomes" id="UP000193240"/>
    </source>
</evidence>
<dbReference type="InterPro" id="IPR024655">
    <property type="entry name" value="Asl1_glyco_hydro_catalytic"/>
</dbReference>
<dbReference type="Pfam" id="PF11790">
    <property type="entry name" value="Glyco_hydro_cc"/>
    <property type="match status" value="1"/>
</dbReference>
<dbReference type="PANTHER" id="PTHR34154">
    <property type="entry name" value="ALKALI-SENSITIVE LINKAGE PROTEIN 1"/>
    <property type="match status" value="1"/>
</dbReference>
<dbReference type="GO" id="GO:0071966">
    <property type="term" value="P:fungal-type cell wall polysaccharide metabolic process"/>
    <property type="evidence" value="ECO:0007669"/>
    <property type="project" value="TreeGrafter"/>
</dbReference>
<protein>
    <recommendedName>
        <fullName evidence="2">Asl1-like glycosyl hydrolase catalytic domain-containing protein</fullName>
    </recommendedName>
</protein>
<dbReference type="OMA" id="ERYAYHM"/>